<dbReference type="RefSeq" id="WP_102366308.1">
    <property type="nucleotide sequence ID" value="NZ_CP020991.1"/>
</dbReference>
<dbReference type="KEGG" id="mpec:B9O19_02031"/>
<name>A0A2K9P4J5_9FIRM</name>
<evidence type="ECO:0000313" key="1">
    <source>
        <dbReference type="EMBL" id="AUO20174.1"/>
    </source>
</evidence>
<dbReference type="OrthoDB" id="2229917at2"/>
<evidence type="ECO:0008006" key="3">
    <source>
        <dbReference type="Google" id="ProtNLM"/>
    </source>
</evidence>
<keyword evidence="2" id="KW-1185">Reference proteome</keyword>
<reference evidence="1 2" key="1">
    <citation type="submission" date="2017-04" db="EMBL/GenBank/DDBJ databases">
        <title>Monoglobus pectinilyticus 14 draft genome.</title>
        <authorList>
            <person name="Kim C."/>
            <person name="Rosendale D.I."/>
            <person name="Kelly W.J."/>
            <person name="Tannock G.W."/>
            <person name="Patchett M.L."/>
            <person name="Jordens J.Z."/>
        </authorList>
    </citation>
    <scope>NUCLEOTIDE SEQUENCE [LARGE SCALE GENOMIC DNA]</scope>
    <source>
        <strain evidence="1 2">14</strain>
    </source>
</reference>
<gene>
    <name evidence="1" type="ORF">B9O19_02031</name>
</gene>
<dbReference type="GeneID" id="98063405"/>
<evidence type="ECO:0000313" key="2">
    <source>
        <dbReference type="Proteomes" id="UP000235589"/>
    </source>
</evidence>
<accession>A0A2K9P4J5</accession>
<protein>
    <recommendedName>
        <fullName evidence="3">Ribbon-helix-helix protein CopG domain-containing protein</fullName>
    </recommendedName>
</protein>
<dbReference type="AlphaFoldDB" id="A0A2K9P4J5"/>
<dbReference type="Proteomes" id="UP000235589">
    <property type="component" value="Chromosome"/>
</dbReference>
<organism evidence="1 2">
    <name type="scientific">Monoglobus pectinilyticus</name>
    <dbReference type="NCBI Taxonomy" id="1981510"/>
    <lineage>
        <taxon>Bacteria</taxon>
        <taxon>Bacillati</taxon>
        <taxon>Bacillota</taxon>
        <taxon>Clostridia</taxon>
        <taxon>Monoglobales</taxon>
        <taxon>Monoglobaceae</taxon>
        <taxon>Monoglobus</taxon>
    </lineage>
</organism>
<proteinExistence type="predicted"/>
<dbReference type="EMBL" id="CP020991">
    <property type="protein sequence ID" value="AUO20174.1"/>
    <property type="molecule type" value="Genomic_DNA"/>
</dbReference>
<sequence length="59" mass="6848">MAAKKLGRPTDSLKDKEIRVRANPETIRKLEECSKRLNTSKSDIVRRGIDKMYDDLDKN</sequence>